<evidence type="ECO:0000256" key="7">
    <source>
        <dbReference type="ARBA" id="ARBA00048169"/>
    </source>
</evidence>
<evidence type="ECO:0000256" key="5">
    <source>
        <dbReference type="ARBA" id="ARBA00022679"/>
    </source>
</evidence>
<accession>A0A127VKF2</accession>
<dbReference type="GO" id="GO:0004418">
    <property type="term" value="F:hydroxymethylbilane synthase activity"/>
    <property type="evidence" value="ECO:0007669"/>
    <property type="project" value="UniProtKB-UniRule"/>
</dbReference>
<comment type="similarity">
    <text evidence="3 8">Belongs to the HMBS family.</text>
</comment>
<sequence>MKKLIIGTRGSDLALWQANYTKDKLAEIGVEAELKIIKTQGDKILNLRLDKLEGKGFFTKELEEELLGGSIDIAVHSHKDLPTTHPAGLTIAAVSEREDASELLLILKDCVDVTQKLSLKTGAQVGTSSNRRKAQLLALRTDLNIEDLRGNVNTRIQKLRDEKYDAILLAKAGVNRLNLDLSEFHMEVIDTTELIPAPAQGVLAIQIRENDHELFDVLQGIHDAATAEEIGVERKVLNLFEGGCHMPLGCYCKKENGKYEVWTSKALTADDFPNRLFFRVDSLEGLAEKIVAKYDKDRKLPARVFISREIGEHNYFRRALETNNIAIEGRSLIRTFPIVNVLDPFYLKHINWIFFSSRNGVEYFFKLKPVLPKHVKFGVVGRGSEDALRKHGHKADYVGESGDITEVAEDFAALVSNQTVLFPRAQDSLLSIQKSLAEDTKIIDLPIYETVMEENIDHTYADVLIFTSPSNVEAYFADNLLDPGQKVIAIGNSTGKKFEEMGVEYVLPYSPDEIGLAEAVFGIDIK</sequence>
<keyword evidence="6 8" id="KW-0627">Porphyrin biosynthesis</keyword>
<dbReference type="Gene3D" id="3.40.190.10">
    <property type="entry name" value="Periplasmic binding protein-like II"/>
    <property type="match status" value="2"/>
</dbReference>
<dbReference type="GO" id="GO:0006782">
    <property type="term" value="P:protoporphyrinogen IX biosynthetic process"/>
    <property type="evidence" value="ECO:0007669"/>
    <property type="project" value="UniProtKB-UniRule"/>
</dbReference>
<dbReference type="PATRIC" id="fig|188932.3.peg.5169"/>
<dbReference type="PRINTS" id="PR00151">
    <property type="entry name" value="PORPHBDMNASE"/>
</dbReference>
<dbReference type="InterPro" id="IPR036803">
    <property type="entry name" value="Porphobilinogen_deaminase_C_sf"/>
</dbReference>
<dbReference type="GO" id="GO:0004852">
    <property type="term" value="F:uroporphyrinogen-III synthase activity"/>
    <property type="evidence" value="ECO:0007669"/>
    <property type="project" value="InterPro"/>
</dbReference>
<comment type="pathway">
    <text evidence="2">Porphyrin-containing compound metabolism; protoporphyrin-IX biosynthesis; coproporphyrinogen-III from 5-aminolevulinate: step 2/4.</text>
</comment>
<dbReference type="Pfam" id="PF01379">
    <property type="entry name" value="Porphobil_deam"/>
    <property type="match status" value="1"/>
</dbReference>
<dbReference type="InterPro" id="IPR022417">
    <property type="entry name" value="Porphobilin_deaminase_N"/>
</dbReference>
<dbReference type="PANTHER" id="PTHR11557">
    <property type="entry name" value="PORPHOBILINOGEN DEAMINASE"/>
    <property type="match status" value="1"/>
</dbReference>
<dbReference type="SUPFAM" id="SSF53850">
    <property type="entry name" value="Periplasmic binding protein-like II"/>
    <property type="match status" value="1"/>
</dbReference>
<feature type="domain" description="Tetrapyrrole biosynthesis uroporphyrinogen III synthase" evidence="10">
    <location>
        <begin position="348"/>
        <end position="513"/>
    </location>
</feature>
<evidence type="ECO:0000256" key="2">
    <source>
        <dbReference type="ARBA" id="ARBA00004735"/>
    </source>
</evidence>
<dbReference type="EMBL" id="CP014504">
    <property type="protein sequence ID" value="AMQ01806.1"/>
    <property type="molecule type" value="Genomic_DNA"/>
</dbReference>
<organism evidence="11 12">
    <name type="scientific">Pedobacter cryoconitis</name>
    <dbReference type="NCBI Taxonomy" id="188932"/>
    <lineage>
        <taxon>Bacteria</taxon>
        <taxon>Pseudomonadati</taxon>
        <taxon>Bacteroidota</taxon>
        <taxon>Sphingobacteriia</taxon>
        <taxon>Sphingobacteriales</taxon>
        <taxon>Sphingobacteriaceae</taxon>
        <taxon>Pedobacter</taxon>
    </lineage>
</organism>
<dbReference type="PANTHER" id="PTHR11557:SF0">
    <property type="entry name" value="PORPHOBILINOGEN DEAMINASE"/>
    <property type="match status" value="1"/>
</dbReference>
<evidence type="ECO:0000256" key="3">
    <source>
        <dbReference type="ARBA" id="ARBA00005638"/>
    </source>
</evidence>
<dbReference type="SUPFAM" id="SSF54782">
    <property type="entry name" value="Porphobilinogen deaminase (hydroxymethylbilane synthase), C-terminal domain"/>
    <property type="match status" value="1"/>
</dbReference>
<comment type="miscellaneous">
    <text evidence="8">The porphobilinogen subunits are added to the dipyrromethane group.</text>
</comment>
<dbReference type="SUPFAM" id="SSF69618">
    <property type="entry name" value="HemD-like"/>
    <property type="match status" value="1"/>
</dbReference>
<dbReference type="Gene3D" id="3.30.160.40">
    <property type="entry name" value="Porphobilinogen deaminase, C-terminal domain"/>
    <property type="match status" value="1"/>
</dbReference>
<dbReference type="InterPro" id="IPR036108">
    <property type="entry name" value="4pyrrol_syn_uPrphyn_synt_sf"/>
</dbReference>
<keyword evidence="5 8" id="KW-0808">Transferase</keyword>
<name>A0A127VKF2_9SPHI</name>
<evidence type="ECO:0000259" key="9">
    <source>
        <dbReference type="Pfam" id="PF01379"/>
    </source>
</evidence>
<dbReference type="AlphaFoldDB" id="A0A127VKF2"/>
<dbReference type="InterPro" id="IPR003754">
    <property type="entry name" value="4pyrrol_synth_uPrphyn_synth"/>
</dbReference>
<evidence type="ECO:0000313" key="12">
    <source>
        <dbReference type="Proteomes" id="UP000071561"/>
    </source>
</evidence>
<comment type="catalytic activity">
    <reaction evidence="7 8">
        <text>4 porphobilinogen + H2O = hydroxymethylbilane + 4 NH4(+)</text>
        <dbReference type="Rhea" id="RHEA:13185"/>
        <dbReference type="ChEBI" id="CHEBI:15377"/>
        <dbReference type="ChEBI" id="CHEBI:28938"/>
        <dbReference type="ChEBI" id="CHEBI:57845"/>
        <dbReference type="ChEBI" id="CHEBI:58126"/>
        <dbReference type="EC" id="2.5.1.61"/>
    </reaction>
</comment>
<dbReference type="KEGG" id="pcm:AY601_4989"/>
<evidence type="ECO:0000313" key="11">
    <source>
        <dbReference type="EMBL" id="AMQ01806.1"/>
    </source>
</evidence>
<comment type="subunit">
    <text evidence="4 8">Monomer.</text>
</comment>
<dbReference type="InterPro" id="IPR000860">
    <property type="entry name" value="HemC"/>
</dbReference>
<dbReference type="RefSeq" id="WP_198163575.1">
    <property type="nucleotide sequence ID" value="NZ_CP014504.1"/>
</dbReference>
<evidence type="ECO:0000256" key="1">
    <source>
        <dbReference type="ARBA" id="ARBA00002869"/>
    </source>
</evidence>
<dbReference type="FunFam" id="3.40.190.10:FF:000005">
    <property type="entry name" value="Porphobilinogen deaminase"/>
    <property type="match status" value="1"/>
</dbReference>
<dbReference type="GO" id="GO:0005737">
    <property type="term" value="C:cytoplasm"/>
    <property type="evidence" value="ECO:0007669"/>
    <property type="project" value="UniProtKB-UniRule"/>
</dbReference>
<keyword evidence="12" id="KW-1185">Reference proteome</keyword>
<proteinExistence type="inferred from homology"/>
<dbReference type="Pfam" id="PF02602">
    <property type="entry name" value="HEM4"/>
    <property type="match status" value="1"/>
</dbReference>
<evidence type="ECO:0000256" key="6">
    <source>
        <dbReference type="ARBA" id="ARBA00023244"/>
    </source>
</evidence>
<gene>
    <name evidence="8" type="primary">hemC</name>
    <name evidence="11" type="ORF">AY601_4989</name>
</gene>
<evidence type="ECO:0000256" key="8">
    <source>
        <dbReference type="HAMAP-Rule" id="MF_00260"/>
    </source>
</evidence>
<comment type="function">
    <text evidence="1 8">Tetrapolymerization of the monopyrrole PBG into the hydroxymethylbilane pre-uroporphyrinogen in several discrete steps.</text>
</comment>
<protein>
    <recommendedName>
        <fullName evidence="8">Porphobilinogen deaminase</fullName>
        <shortName evidence="8">PBG</shortName>
        <ecNumber evidence="8">2.5.1.61</ecNumber>
    </recommendedName>
    <alternativeName>
        <fullName evidence="8">Hydroxymethylbilane synthase</fullName>
        <shortName evidence="8">HMBS</shortName>
    </alternativeName>
    <alternativeName>
        <fullName evidence="8">Pre-uroporphyrinogen synthase</fullName>
    </alternativeName>
</protein>
<dbReference type="EC" id="2.5.1.61" evidence="8"/>
<reference evidence="11 12" key="1">
    <citation type="submission" date="2016-03" db="EMBL/GenBank/DDBJ databases">
        <title>Complete genome sequence of Pedobacter cryoconitis PAMC 27485.</title>
        <authorList>
            <person name="Lee J."/>
            <person name="Kim O.-S."/>
        </authorList>
    </citation>
    <scope>NUCLEOTIDE SEQUENCE [LARGE SCALE GENOMIC DNA]</scope>
    <source>
        <strain evidence="11 12">PAMC 27485</strain>
    </source>
</reference>
<dbReference type="HAMAP" id="MF_00260">
    <property type="entry name" value="Porphobil_deam"/>
    <property type="match status" value="1"/>
</dbReference>
<dbReference type="Proteomes" id="UP000071561">
    <property type="component" value="Chromosome"/>
</dbReference>
<dbReference type="Gene3D" id="3.40.50.10090">
    <property type="match status" value="2"/>
</dbReference>
<evidence type="ECO:0000259" key="10">
    <source>
        <dbReference type="Pfam" id="PF02602"/>
    </source>
</evidence>
<feature type="modified residue" description="S-(dipyrrolylmethanemethyl)cysteine" evidence="8">
    <location>
        <position position="244"/>
    </location>
</feature>
<feature type="domain" description="Porphobilinogen deaminase N-terminal" evidence="9">
    <location>
        <begin position="4"/>
        <end position="214"/>
    </location>
</feature>
<dbReference type="CDD" id="cd06578">
    <property type="entry name" value="HemD"/>
    <property type="match status" value="1"/>
</dbReference>
<comment type="cofactor">
    <cofactor evidence="8">
        <name>dipyrromethane</name>
        <dbReference type="ChEBI" id="CHEBI:60342"/>
    </cofactor>
    <text evidence="8">Binds 1 dipyrromethane group covalently.</text>
</comment>
<evidence type="ECO:0000256" key="4">
    <source>
        <dbReference type="ARBA" id="ARBA00011245"/>
    </source>
</evidence>
<dbReference type="NCBIfam" id="TIGR00212">
    <property type="entry name" value="hemC"/>
    <property type="match status" value="1"/>
</dbReference>